<evidence type="ECO:0000313" key="2">
    <source>
        <dbReference type="Proteomes" id="UP000199242"/>
    </source>
</evidence>
<organism evidence="1 2">
    <name type="scientific">Chryseobacterium taihuense</name>
    <dbReference type="NCBI Taxonomy" id="1141221"/>
    <lineage>
        <taxon>Bacteria</taxon>
        <taxon>Pseudomonadati</taxon>
        <taxon>Bacteroidota</taxon>
        <taxon>Flavobacteriia</taxon>
        <taxon>Flavobacteriales</taxon>
        <taxon>Weeksellaceae</taxon>
        <taxon>Chryseobacterium group</taxon>
        <taxon>Chryseobacterium</taxon>
    </lineage>
</organism>
<dbReference type="EMBL" id="FNHD01000014">
    <property type="protein sequence ID" value="SDM14523.1"/>
    <property type="molecule type" value="Genomic_DNA"/>
</dbReference>
<name>A0ABY0QZ52_9FLAO</name>
<dbReference type="Proteomes" id="UP000199242">
    <property type="component" value="Unassembled WGS sequence"/>
</dbReference>
<dbReference type="RefSeq" id="WP_089744922.1">
    <property type="nucleotide sequence ID" value="NZ_FNHD01000014.1"/>
</dbReference>
<keyword evidence="2" id="KW-1185">Reference proteome</keyword>
<proteinExistence type="predicted"/>
<gene>
    <name evidence="1" type="ORF">SAMN05216273_11487</name>
</gene>
<sequence length="235" mass="27203">MKFKLQFIITILLNFSHYSCQNLTGVYKSKQGSIIELKKNNKYTYVKQDVFSHLVDRKLLSTGNFKRKNDILILKSENKDSKLGEIVTEIKSNLSGVDSINLNLKTNTDAINVFVCNTGLQKNNNIGYHDNCYRLFDGKNIVPTFDSGNFYFSIYPNTDSPLFRLNFDNIQTLYFNSKNYSKLRNSDLSIDIDFDIQKFLNSFFEEEFAIIKGGRIRFMGEDFSMVNINSNNKTE</sequence>
<evidence type="ECO:0000313" key="1">
    <source>
        <dbReference type="EMBL" id="SDM14523.1"/>
    </source>
</evidence>
<accession>A0ABY0QZ52</accession>
<protein>
    <submittedName>
        <fullName evidence="1">Uncharacterized protein</fullName>
    </submittedName>
</protein>
<comment type="caution">
    <text evidence="1">The sequence shown here is derived from an EMBL/GenBank/DDBJ whole genome shotgun (WGS) entry which is preliminary data.</text>
</comment>
<reference evidence="1 2" key="1">
    <citation type="submission" date="2016-10" db="EMBL/GenBank/DDBJ databases">
        <authorList>
            <person name="Varghese N."/>
            <person name="Submissions S."/>
        </authorList>
    </citation>
    <scope>NUCLEOTIDE SEQUENCE [LARGE SCALE GENOMIC DNA]</scope>
    <source>
        <strain evidence="1 2">CGMCC 1.10941</strain>
    </source>
</reference>